<organism evidence="3 4">
    <name type="scientific">Tubulinosema ratisbonensis</name>
    <dbReference type="NCBI Taxonomy" id="291195"/>
    <lineage>
        <taxon>Eukaryota</taxon>
        <taxon>Fungi</taxon>
        <taxon>Fungi incertae sedis</taxon>
        <taxon>Microsporidia</taxon>
        <taxon>Tubulinosematoidea</taxon>
        <taxon>Tubulinosematidae</taxon>
        <taxon>Tubulinosema</taxon>
    </lineage>
</organism>
<evidence type="ECO:0000256" key="1">
    <source>
        <dbReference type="SAM" id="Phobius"/>
    </source>
</evidence>
<evidence type="ECO:0000313" key="3">
    <source>
        <dbReference type="EMBL" id="RVD91625.1"/>
    </source>
</evidence>
<keyword evidence="1" id="KW-0812">Transmembrane</keyword>
<evidence type="ECO:0000256" key="2">
    <source>
        <dbReference type="SAM" id="SignalP"/>
    </source>
</evidence>
<dbReference type="VEuPathDB" id="MicrosporidiaDB:TUBRATIS_18960"/>
<dbReference type="AlphaFoldDB" id="A0A437AKA7"/>
<sequence>MMIMLILTFFNVYKFGKNDNEKQQQALEKEFKEIKGLEEKKDLRQLYLRSDTYFLLHRLILFSTKLSNETSEGLKEYLLPVTCRVQSCLEKVFLHYKKNDPNDKYYKTHNINIQLYLDNFKITNISNLWYYTVLALVFLGGFFISIMISHVIKNKKNT</sequence>
<proteinExistence type="predicted"/>
<feature type="transmembrane region" description="Helical" evidence="1">
    <location>
        <begin position="128"/>
        <end position="152"/>
    </location>
</feature>
<keyword evidence="4" id="KW-1185">Reference proteome</keyword>
<keyword evidence="2" id="KW-0732">Signal</keyword>
<evidence type="ECO:0000313" key="4">
    <source>
        <dbReference type="Proteomes" id="UP000282876"/>
    </source>
</evidence>
<keyword evidence="1" id="KW-0472">Membrane</keyword>
<dbReference type="Proteomes" id="UP000282876">
    <property type="component" value="Unassembled WGS sequence"/>
</dbReference>
<comment type="caution">
    <text evidence="3">The sequence shown here is derived from an EMBL/GenBank/DDBJ whole genome shotgun (WGS) entry which is preliminary data.</text>
</comment>
<gene>
    <name evidence="3" type="ORF">TUBRATIS_18960</name>
</gene>
<feature type="chain" id="PRO_5019261677" evidence="2">
    <location>
        <begin position="17"/>
        <end position="158"/>
    </location>
</feature>
<accession>A0A437AKA7</accession>
<reference evidence="3 4" key="1">
    <citation type="submission" date="2018-10" db="EMBL/GenBank/DDBJ databases">
        <title>Draft genome sequence of the microsporidian Tubulinosema ratisbonensis.</title>
        <authorList>
            <person name="Polonais V."/>
            <person name="Peyretaillade E."/>
            <person name="Niehus S."/>
            <person name="Wawrzyniak I."/>
            <person name="Franchet A."/>
            <person name="Gaspin C."/>
            <person name="Reichstadt M."/>
            <person name="Belser C."/>
            <person name="Labadie K."/>
            <person name="Delbac F."/>
            <person name="Ferrandon D."/>
        </authorList>
    </citation>
    <scope>NUCLEOTIDE SEQUENCE [LARGE SCALE GENOMIC DNA]</scope>
    <source>
        <strain evidence="3 4">Franzen</strain>
    </source>
</reference>
<protein>
    <submittedName>
        <fullName evidence="3">Uncharacterized protein</fullName>
    </submittedName>
</protein>
<keyword evidence="1" id="KW-1133">Transmembrane helix</keyword>
<name>A0A437AKA7_9MICR</name>
<dbReference type="EMBL" id="RCSS01000456">
    <property type="protein sequence ID" value="RVD91625.1"/>
    <property type="molecule type" value="Genomic_DNA"/>
</dbReference>
<feature type="signal peptide" evidence="2">
    <location>
        <begin position="1"/>
        <end position="16"/>
    </location>
</feature>